<dbReference type="Pfam" id="PF07732">
    <property type="entry name" value="Cu-oxidase_3"/>
    <property type="match status" value="1"/>
</dbReference>
<evidence type="ECO:0000256" key="8">
    <source>
        <dbReference type="ARBA" id="ARBA00043090"/>
    </source>
</evidence>
<comment type="subunit">
    <text evidence="2">Monomer.</text>
</comment>
<dbReference type="RefSeq" id="WP_259865021.1">
    <property type="nucleotide sequence ID" value="NZ_BAAAST010000133.1"/>
</dbReference>
<comment type="catalytic activity">
    <reaction evidence="9">
        <text>4 Cu(+) + O2 + 4 H(+) = 4 Cu(2+) + 2 H2O</text>
        <dbReference type="Rhea" id="RHEA:30083"/>
        <dbReference type="ChEBI" id="CHEBI:15377"/>
        <dbReference type="ChEBI" id="CHEBI:15378"/>
        <dbReference type="ChEBI" id="CHEBI:15379"/>
        <dbReference type="ChEBI" id="CHEBI:29036"/>
        <dbReference type="ChEBI" id="CHEBI:49552"/>
        <dbReference type="EC" id="1.16.3.4"/>
    </reaction>
    <physiologicalReaction direction="left-to-right" evidence="9">
        <dbReference type="Rhea" id="RHEA:30084"/>
    </physiologicalReaction>
</comment>
<dbReference type="InterPro" id="IPR011706">
    <property type="entry name" value="Cu-oxidase_C"/>
</dbReference>
<evidence type="ECO:0000256" key="5">
    <source>
        <dbReference type="ARBA" id="ARBA00038978"/>
    </source>
</evidence>
<evidence type="ECO:0000256" key="6">
    <source>
        <dbReference type="ARBA" id="ARBA00041027"/>
    </source>
</evidence>
<accession>A0ABY5W966</accession>
<sequence>MLNRRQVLAAGVLTAGFASTPLLRATSRAAAPAEPFSVRMPVPPVLRPAARLPGCAIYHLTMREAPVEILPGRHTTVRTFDGSFPGPTIRARRGETVIVRQTNKLDVPAAVHLHGGHVEPQHDGHPMDVIAPGDSRTYVYPNRQRAAALWYHDHAHHLEAENVYRGLAGLYLLTDPEEERLGLPRGEYELPLLLRGANLAEDGTLIYDATDVQGPDHGTTLVNGRPTPYLPVAARRYRFRIANVSSGHAYVLKLRDGSEMIQIGTDGGLLPEPVRTGAVSVWSAERADVVIDFSRYPVGSRVYLDNTALFGGETRDVLRFDVVREARDDSRVPERLVPLEDLGPAATTRTFALSFDLATGRYLINGAVFDPDRVDARPRLGVPEIWEITNSDTRIPIPHTFHTHLEQFRILDRNGVAPPAAERGRKDTLTVHPGETVRIKVRFSTYTGRYVFHCHMLEHSAHAMMGQLQIEP</sequence>
<reference evidence="12" key="2">
    <citation type="submission" date="2022-09" db="EMBL/GenBank/DDBJ databases">
        <title>Biosynthetic gene clusters of Dactylosporangioum fulvum.</title>
        <authorList>
            <person name="Caradec T."/>
        </authorList>
    </citation>
    <scope>NUCLEOTIDE SEQUENCE</scope>
    <source>
        <strain evidence="12">NRRL B-16292</strain>
    </source>
</reference>
<evidence type="ECO:0000313" key="12">
    <source>
        <dbReference type="EMBL" id="UWP86097.1"/>
    </source>
</evidence>
<dbReference type="PROSITE" id="PS00080">
    <property type="entry name" value="MULTICOPPER_OXIDASE2"/>
    <property type="match status" value="1"/>
</dbReference>
<comment type="similarity">
    <text evidence="1">Belongs to the multicopper oxidase family.</text>
</comment>
<keyword evidence="13" id="KW-1185">Reference proteome</keyword>
<keyword evidence="3" id="KW-0479">Metal-binding</keyword>
<dbReference type="InterPro" id="IPR006311">
    <property type="entry name" value="TAT_signal"/>
</dbReference>
<dbReference type="SUPFAM" id="SSF49503">
    <property type="entry name" value="Cupredoxins"/>
    <property type="match status" value="3"/>
</dbReference>
<evidence type="ECO:0000256" key="1">
    <source>
        <dbReference type="ARBA" id="ARBA00010609"/>
    </source>
</evidence>
<dbReference type="PROSITE" id="PS51318">
    <property type="entry name" value="TAT"/>
    <property type="match status" value="1"/>
</dbReference>
<dbReference type="EMBL" id="CP073720">
    <property type="protein sequence ID" value="UWP86097.1"/>
    <property type="molecule type" value="Genomic_DNA"/>
</dbReference>
<dbReference type="PANTHER" id="PTHR48267:SF1">
    <property type="entry name" value="BILIRUBIN OXIDASE"/>
    <property type="match status" value="1"/>
</dbReference>
<evidence type="ECO:0000256" key="3">
    <source>
        <dbReference type="ARBA" id="ARBA00022723"/>
    </source>
</evidence>
<organism evidence="12 13">
    <name type="scientific">Dactylosporangium fulvum</name>
    <dbReference type="NCBI Taxonomy" id="53359"/>
    <lineage>
        <taxon>Bacteria</taxon>
        <taxon>Bacillati</taxon>
        <taxon>Actinomycetota</taxon>
        <taxon>Actinomycetes</taxon>
        <taxon>Micromonosporales</taxon>
        <taxon>Micromonosporaceae</taxon>
        <taxon>Dactylosporangium</taxon>
    </lineage>
</organism>
<reference evidence="12" key="1">
    <citation type="submission" date="2021-04" db="EMBL/GenBank/DDBJ databases">
        <authorList>
            <person name="Hartkoorn R.C."/>
            <person name="Beaudoing E."/>
            <person name="Hot D."/>
        </authorList>
    </citation>
    <scope>NUCLEOTIDE SEQUENCE</scope>
    <source>
        <strain evidence="12">NRRL B-16292</strain>
    </source>
</reference>
<dbReference type="InterPro" id="IPR045087">
    <property type="entry name" value="Cu-oxidase_fam"/>
</dbReference>
<evidence type="ECO:0000259" key="11">
    <source>
        <dbReference type="Pfam" id="PF07732"/>
    </source>
</evidence>
<dbReference type="InterPro" id="IPR002355">
    <property type="entry name" value="Cu_oxidase_Cu_BS"/>
</dbReference>
<dbReference type="InterPro" id="IPR008972">
    <property type="entry name" value="Cupredoxin"/>
</dbReference>
<proteinExistence type="inferred from homology"/>
<evidence type="ECO:0000256" key="2">
    <source>
        <dbReference type="ARBA" id="ARBA00011245"/>
    </source>
</evidence>
<dbReference type="EC" id="1.16.3.4" evidence="5"/>
<dbReference type="Proteomes" id="UP001059617">
    <property type="component" value="Chromosome"/>
</dbReference>
<feature type="domain" description="Plastocyanin-like" evidence="11">
    <location>
        <begin position="64"/>
        <end position="177"/>
    </location>
</feature>
<dbReference type="PANTHER" id="PTHR48267">
    <property type="entry name" value="CUPREDOXIN SUPERFAMILY PROTEIN"/>
    <property type="match status" value="1"/>
</dbReference>
<evidence type="ECO:0000313" key="13">
    <source>
        <dbReference type="Proteomes" id="UP001059617"/>
    </source>
</evidence>
<evidence type="ECO:0000256" key="7">
    <source>
        <dbReference type="ARBA" id="ARBA00042896"/>
    </source>
</evidence>
<name>A0ABY5W966_9ACTN</name>
<feature type="domain" description="Plastocyanin-like" evidence="10">
    <location>
        <begin position="359"/>
        <end position="471"/>
    </location>
</feature>
<evidence type="ECO:0000256" key="4">
    <source>
        <dbReference type="ARBA" id="ARBA00023002"/>
    </source>
</evidence>
<dbReference type="CDD" id="cd13890">
    <property type="entry name" value="CuRO_3_CueO_FtsP"/>
    <property type="match status" value="1"/>
</dbReference>
<protein>
    <recommendedName>
        <fullName evidence="6">Multicopper oxidase CueO</fullName>
        <ecNumber evidence="5">1.16.3.4</ecNumber>
    </recommendedName>
    <alternativeName>
        <fullName evidence="7">Copper efflux oxidase</fullName>
    </alternativeName>
    <alternativeName>
        <fullName evidence="8">Cuprous oxidase</fullName>
    </alternativeName>
</protein>
<dbReference type="Gene3D" id="2.60.40.420">
    <property type="entry name" value="Cupredoxins - blue copper proteins"/>
    <property type="match status" value="3"/>
</dbReference>
<dbReference type="Pfam" id="PF07731">
    <property type="entry name" value="Cu-oxidase_2"/>
    <property type="match status" value="1"/>
</dbReference>
<gene>
    <name evidence="12" type="ORF">Dfulv_18370</name>
</gene>
<evidence type="ECO:0000259" key="10">
    <source>
        <dbReference type="Pfam" id="PF07731"/>
    </source>
</evidence>
<evidence type="ECO:0000256" key="9">
    <source>
        <dbReference type="ARBA" id="ARBA00048092"/>
    </source>
</evidence>
<dbReference type="InterPro" id="IPR011707">
    <property type="entry name" value="Cu-oxidase-like_N"/>
</dbReference>
<keyword evidence="4" id="KW-0560">Oxidoreductase</keyword>